<evidence type="ECO:0000313" key="3">
    <source>
        <dbReference type="Proteomes" id="UP000658514"/>
    </source>
</evidence>
<keyword evidence="3" id="KW-1185">Reference proteome</keyword>
<evidence type="ECO:0000313" key="2">
    <source>
        <dbReference type="EMBL" id="MBD2200152.1"/>
    </source>
</evidence>
<dbReference type="EMBL" id="JACJQH010000078">
    <property type="protein sequence ID" value="MBD2200152.1"/>
    <property type="molecule type" value="Genomic_DNA"/>
</dbReference>
<accession>A0ABR8ANE6</accession>
<gene>
    <name evidence="2" type="ORF">H6G24_32595</name>
</gene>
<reference evidence="2 3" key="1">
    <citation type="journal article" date="2020" name="ISME J.">
        <title>Comparative genomics reveals insights into cyanobacterial evolution and habitat adaptation.</title>
        <authorList>
            <person name="Chen M.Y."/>
            <person name="Teng W.K."/>
            <person name="Zhao L."/>
            <person name="Hu C.X."/>
            <person name="Zhou Y.K."/>
            <person name="Han B.P."/>
            <person name="Song L.R."/>
            <person name="Shu W.S."/>
        </authorList>
    </citation>
    <scope>NUCLEOTIDE SEQUENCE [LARGE SCALE GENOMIC DNA]</scope>
    <source>
        <strain evidence="2 3">FACHB-288</strain>
    </source>
</reference>
<proteinExistence type="predicted"/>
<organism evidence="2 3">
    <name type="scientific">Calothrix parietina FACHB-288</name>
    <dbReference type="NCBI Taxonomy" id="2692896"/>
    <lineage>
        <taxon>Bacteria</taxon>
        <taxon>Bacillati</taxon>
        <taxon>Cyanobacteriota</taxon>
        <taxon>Cyanophyceae</taxon>
        <taxon>Nostocales</taxon>
        <taxon>Calotrichaceae</taxon>
        <taxon>Calothrix</taxon>
    </lineage>
</organism>
<evidence type="ECO:0000256" key="1">
    <source>
        <dbReference type="SAM" id="MobiDB-lite"/>
    </source>
</evidence>
<comment type="caution">
    <text evidence="2">The sequence shown here is derived from an EMBL/GenBank/DDBJ whole genome shotgun (WGS) entry which is preliminary data.</text>
</comment>
<feature type="region of interest" description="Disordered" evidence="1">
    <location>
        <begin position="1"/>
        <end position="32"/>
    </location>
</feature>
<name>A0ABR8ANE6_9CYAN</name>
<sequence length="1017" mass="114482">MDSFERNINTNEQAQEQSIQSQNFGGLNTTASPLNTPYEDSPYLLNTIVDISGNVHKRKGTRLLYRSVVESYGNYITGFTTGLNYNLVVCKRGTDLLLFEVLNDVVSLVMTKANVWDNSAKDIKPSTTSTSEVEPRLIMCTGVNKPVQLLFTEQQAIQTSTSTSIAFTNAARFINASSSNCLVFVNRVKATGVTFSYSSGTLTLSNLPNTVNGDVIDIVLITWQWWAEAQAWKGDRFFKSTSRFNSTATDQNVKVPDSLITDLSNRRIQAGEYNLIPYKNSKRAVGAAYTKSSTRQPSTADEFAFGDGSIYVYNTNNQVNPSPYYLTFGALQSPSDASTVYINRRRDCKFNNNTALQAQYFDVYVDNSKSSVVYSSSDPSDAVYGSCYAFNDDTGTLGTSNSSLVHGITFEAYNLGIAATSTIEVANNQIKHIGSSAVNTLFNYNDGSYVMVYGLGNTADYNNGFYPSVVSIYQNRLVFSGFTHRPLTILFSNIDDSVVPSKYYMSFSITDDSQLITDAFDVVINSRPDDRVVALVEWQASLFVLTRYACFRLTGGNQPLSPSSRFVNFVSNTGIVNANCWARTDFSVLYLSDTGLYDLTPLVENGEYQVRERSIKIRDKFGLTKDPLYEELPWVRYDSSNRLVYVGYPAPSEIYTTRYLYVYNTFRESWTEFNTPTGFNIWSASEYVDRTKGTQFGCVCCSIRNNSRVPQDFILLRFNDVYYLDFVQQKIHNGTSYYCTPRPSVTHTVSYNQRRYGANYALTNQVNAFTTFPITEVEDLTVIATLPTTEAKTLVWKTDYLKEESGYIYLLKPLPDNTVLSIYLGGQIPKSHLVVYVNNLKIESPTPSNNSFTLSINNGDQVVYGNVYLTAYATPTFLWNNMANLKRTQHAYLFFDNREGILVYDAASAINGQDSNTITERYVLPINANLTVTYNNQLDGSTSYDIFGFRDIYWDDAVFDITTPTDQAIPYQILKFPITGIGVSYQIMVWNYSEEFFKLSGYQIVAKMKGRRWTSKY</sequence>
<dbReference type="RefSeq" id="WP_190550701.1">
    <property type="nucleotide sequence ID" value="NZ_CAWPNO010000115.1"/>
</dbReference>
<dbReference type="Proteomes" id="UP000658514">
    <property type="component" value="Unassembled WGS sequence"/>
</dbReference>
<protein>
    <submittedName>
        <fullName evidence="2">Uncharacterized protein</fullName>
    </submittedName>
</protein>